<reference evidence="4 5" key="1">
    <citation type="submission" date="2014-02" db="EMBL/GenBank/DDBJ databases">
        <title>The small core and large imbalanced accessory genome model reveals a collaborative survival strategy of Sorangium cellulosum strains in nature.</title>
        <authorList>
            <person name="Han K."/>
            <person name="Peng R."/>
            <person name="Blom J."/>
            <person name="Li Y.-Z."/>
        </authorList>
    </citation>
    <scope>NUCLEOTIDE SEQUENCE [LARGE SCALE GENOMIC DNA]</scope>
    <source>
        <strain evidence="4 5">So0149</strain>
    </source>
</reference>
<dbReference type="EMBL" id="JEMC01002365">
    <property type="protein sequence ID" value="KYF88375.1"/>
    <property type="molecule type" value="Genomic_DNA"/>
</dbReference>
<protein>
    <submittedName>
        <fullName evidence="4">Aldo/keto reductase</fullName>
    </submittedName>
</protein>
<dbReference type="InterPro" id="IPR036812">
    <property type="entry name" value="NAD(P)_OxRdtase_dom_sf"/>
</dbReference>
<dbReference type="Pfam" id="PF00248">
    <property type="entry name" value="Aldo_ket_red"/>
    <property type="match status" value="1"/>
</dbReference>
<sequence>MRYNLLGKTGLYVSELCLGAMTFGGKGFWQVIGALGTSEAEAIVGTSLDRGVNFIDTADVYSEGESERIVGATLKALGRPREQVVVATKVRGRVGPGVNQVGLSRAHILASIDGSLQRLGLDHVDLYQIHGFDPVTPIEETVRALDDVVRSGKARYVGFSNLPAWLAMKAIGFAQANGLARFESAQVYYSLAGRDIEREIVPLAQSEGIAILPWSPLAGGMLSGKFDPEKPGGPDGARRSSFDFPPVDRARLPRVLGALREVAGATGLSVARVALAWHLTRPFVTSVIIGAKTREQLDDNLAAADVTLAPEHVKQLDEASALPPEYPGWMVEWQNRDARGVAGGQPVMDRARQHLTKK</sequence>
<evidence type="ECO:0000259" key="3">
    <source>
        <dbReference type="Pfam" id="PF00248"/>
    </source>
</evidence>
<feature type="region of interest" description="Disordered" evidence="2">
    <location>
        <begin position="223"/>
        <end position="245"/>
    </location>
</feature>
<accession>A0A150S7G6</accession>
<dbReference type="GO" id="GO:0005829">
    <property type="term" value="C:cytosol"/>
    <property type="evidence" value="ECO:0007669"/>
    <property type="project" value="UniProtKB-ARBA"/>
</dbReference>
<evidence type="ECO:0000256" key="1">
    <source>
        <dbReference type="ARBA" id="ARBA00023002"/>
    </source>
</evidence>
<dbReference type="InterPro" id="IPR050523">
    <property type="entry name" value="AKR_Detox_Biosynth"/>
</dbReference>
<dbReference type="SUPFAM" id="SSF51430">
    <property type="entry name" value="NAD(P)-linked oxidoreductase"/>
    <property type="match status" value="1"/>
</dbReference>
<gene>
    <name evidence="4" type="ORF">BE18_04525</name>
</gene>
<dbReference type="PANTHER" id="PTHR43364:SF18">
    <property type="entry name" value="OXIDOREDUCTASE"/>
    <property type="match status" value="1"/>
</dbReference>
<evidence type="ECO:0000313" key="4">
    <source>
        <dbReference type="EMBL" id="KYF88375.1"/>
    </source>
</evidence>
<dbReference type="PANTHER" id="PTHR43364">
    <property type="entry name" value="NADH-SPECIFIC METHYLGLYOXAL REDUCTASE-RELATED"/>
    <property type="match status" value="1"/>
</dbReference>
<dbReference type="Proteomes" id="UP000075515">
    <property type="component" value="Unassembled WGS sequence"/>
</dbReference>
<evidence type="ECO:0000313" key="5">
    <source>
        <dbReference type="Proteomes" id="UP000075515"/>
    </source>
</evidence>
<name>A0A150S7G6_SORCE</name>
<dbReference type="FunFam" id="3.20.20.100:FF:000004">
    <property type="entry name" value="Oxidoreductase, aldo/keto reductase"/>
    <property type="match status" value="1"/>
</dbReference>
<comment type="caution">
    <text evidence="4">The sequence shown here is derived from an EMBL/GenBank/DDBJ whole genome shotgun (WGS) entry which is preliminary data.</text>
</comment>
<evidence type="ECO:0000256" key="2">
    <source>
        <dbReference type="SAM" id="MobiDB-lite"/>
    </source>
</evidence>
<dbReference type="CDD" id="cd19091">
    <property type="entry name" value="AKR_PsAKR"/>
    <property type="match status" value="1"/>
</dbReference>
<organism evidence="4 5">
    <name type="scientific">Sorangium cellulosum</name>
    <name type="common">Polyangium cellulosum</name>
    <dbReference type="NCBI Taxonomy" id="56"/>
    <lineage>
        <taxon>Bacteria</taxon>
        <taxon>Pseudomonadati</taxon>
        <taxon>Myxococcota</taxon>
        <taxon>Polyangia</taxon>
        <taxon>Polyangiales</taxon>
        <taxon>Polyangiaceae</taxon>
        <taxon>Sorangium</taxon>
    </lineage>
</organism>
<feature type="compositionally biased region" description="Basic and acidic residues" evidence="2">
    <location>
        <begin position="226"/>
        <end position="245"/>
    </location>
</feature>
<keyword evidence="1" id="KW-0560">Oxidoreductase</keyword>
<dbReference type="InterPro" id="IPR023210">
    <property type="entry name" value="NADP_OxRdtase_dom"/>
</dbReference>
<dbReference type="Gene3D" id="3.20.20.100">
    <property type="entry name" value="NADP-dependent oxidoreductase domain"/>
    <property type="match status" value="1"/>
</dbReference>
<feature type="domain" description="NADP-dependent oxidoreductase" evidence="3">
    <location>
        <begin position="15"/>
        <end position="320"/>
    </location>
</feature>
<dbReference type="GO" id="GO:0016491">
    <property type="term" value="F:oxidoreductase activity"/>
    <property type="evidence" value="ECO:0007669"/>
    <property type="project" value="UniProtKB-KW"/>
</dbReference>
<dbReference type="AlphaFoldDB" id="A0A150S7G6"/>
<proteinExistence type="predicted"/>